<dbReference type="SMART" id="SM00342">
    <property type="entry name" value="HTH_ARAC"/>
    <property type="match status" value="1"/>
</dbReference>
<dbReference type="SUPFAM" id="SSF47384">
    <property type="entry name" value="Homodimeric domain of signal transducing histidine kinase"/>
    <property type="match status" value="1"/>
</dbReference>
<dbReference type="SUPFAM" id="SSF63829">
    <property type="entry name" value="Calcium-dependent phosphotriesterase"/>
    <property type="match status" value="3"/>
</dbReference>
<proteinExistence type="predicted"/>
<dbReference type="InterPro" id="IPR011110">
    <property type="entry name" value="Reg_prop"/>
</dbReference>
<dbReference type="Gene3D" id="2.60.40.10">
    <property type="entry name" value="Immunoglobulins"/>
    <property type="match status" value="1"/>
</dbReference>
<keyword evidence="2" id="KW-0805">Transcription regulation</keyword>
<dbReference type="PANTHER" id="PTHR43547">
    <property type="entry name" value="TWO-COMPONENT HISTIDINE KINASE"/>
    <property type="match status" value="1"/>
</dbReference>
<sequence>MKKSNVINRIGTFDFFCILKFFYIFEMQYNEKSPFINYMNKLIIYLLISLTIIFFNTQRIFGYNLKAIKATNTDIITSINQDSSNFIWIGGSNGLLRFDGYTSIQINDDLKEEHFGYINNIYRSNIENTFFLATNEGLFYYNYVTDEIRITDERLRGYEVKSIFLSHDKQWYVATNHGIFIFDSQFRYIDLITSQEGLTNELVNMVIEDKDYNILVAHGGGIDRITKNKENRYTVSSILKEGIVRFIILDRNDNIWYNVNGNIYWASRQQWFNDPVISANKISDNTECVLGLNLKDEVWVGTRGNGVLRYGIKKGEVPSLLEPILIDRSPNAEINNSILSLYQDSNRDIWIGTINGLYLYTDSDNSFNIVKHDANDANSLSINLISSLHVATDQTVWLGTSYGINSFVWNKDKTDYKITHYIDYSDSNDVIGGNRILMIAPCSDSLYLISTKLELKYFNPITKKYLKTDNLDEAYTKHGMRYVRSYYTNRAGNIYMAFNKGGIGVWLKSKKTFYPIRWEGRESGVCRAITQDKSGKLWVSVDGEGLYCLTLSKDGLSVKYATSYNRSQFSNQYVTNLFIDSKNTIWAGTFNGLFAMDVNQKEFHPFTLSGIDTHLYVSSINEDKNHNIWISSIKGIYKITSKDNISYYEIDNTADISKLWYIIGHGMDKDGMMYIGGTNGLIYFNPSSINLDRRTMQPYISNLTVGNKTDFANCQKLNYSNEPVELSHDHKQISFEFSSLYYPNPRIIRYAYKLDGFDKDWIYTDSYHRFISYSNLSSGHYTLKIKTSTPSGGWSEETGSFPFIVKASPFMSWYAILLYLIGGSALVYFIIKFFVLKLKIKRDNSLNYWKIRNIINITNGLRTPLTLLYAPLEYFVNHYGEIPKEEAESLLKIMKRNVKNMSDQINSFMELSKCESENSVLKLKNIDITLLISTVFESLRSRAEIKNLSYEMNISAKEVKVFVDPAKIEVIIFNLLNNSIKMTPENGSIALLCSFDTKRHNYKIEISDTSTFYENAKHVITVGNLLHHNADRDIDKQMLKSEFFHLSVANDFIQLHKGRLSIVCSENGGTNYTWHIPLGVSHYSAEQLSTLEETEDNIPYSPFQKDTKTLSGTPYDVSTAQLSDINSDLPVIIGIDWSVDLLSLVRIQLADEYTFVNYPFRKNVVEAIKKQKCAAIIIDVLNKEALSLRLITMLKKDSVLANIPVMIISASIEADFEHYCYDLGADIWLKKPFDLKYFHARISNIIKSREKMTEIIKQKLIVNPKEINVLSNNEIFLANVMKIIEKNMSNEGFTVDALAAELNVSHSALYRKLTQLTQQSPVDFIRSIRLKRAAQLLRTHNYLVLEICSMVGFSDQRYFSTCFKRQYGISPKAYSMKDFDNTEEE</sequence>
<keyword evidence="5" id="KW-0472">Membrane</keyword>
<dbReference type="InterPro" id="IPR020449">
    <property type="entry name" value="Tscrpt_reg_AraC-type_HTH"/>
</dbReference>
<keyword evidence="1" id="KW-0597">Phosphoprotein</keyword>
<keyword evidence="3" id="KW-0238">DNA-binding</keyword>
<reference evidence="8 9" key="1">
    <citation type="submission" date="2012-02" db="EMBL/GenBank/DDBJ databases">
        <title>The Genome Sequence of Bacteroides nordii CL02T12C05.</title>
        <authorList>
            <consortium name="The Broad Institute Genome Sequencing Platform"/>
            <person name="Earl A."/>
            <person name="Ward D."/>
            <person name="Feldgarden M."/>
            <person name="Gevers D."/>
            <person name="Zitomersky N.L."/>
            <person name="Coyne M.J."/>
            <person name="Comstock L.E."/>
            <person name="Young S.K."/>
            <person name="Zeng Q."/>
            <person name="Gargeya S."/>
            <person name="Fitzgerald M."/>
            <person name="Haas B."/>
            <person name="Abouelleil A."/>
            <person name="Alvarado L."/>
            <person name="Arachchi H.M."/>
            <person name="Berlin A."/>
            <person name="Chapman S.B."/>
            <person name="Gearin G."/>
            <person name="Goldberg J."/>
            <person name="Griggs A."/>
            <person name="Gujja S."/>
            <person name="Hansen M."/>
            <person name="Heiman D."/>
            <person name="Howarth C."/>
            <person name="Larimer J."/>
            <person name="Lui A."/>
            <person name="MacDonald P.J.P."/>
            <person name="McCowen C."/>
            <person name="Montmayeur A."/>
            <person name="Murphy C."/>
            <person name="Neiman D."/>
            <person name="Pearson M."/>
            <person name="Priest M."/>
            <person name="Roberts A."/>
            <person name="Saif S."/>
            <person name="Shea T."/>
            <person name="Sisk P."/>
            <person name="Stolte C."/>
            <person name="Sykes S."/>
            <person name="Wortman J."/>
            <person name="Nusbaum C."/>
            <person name="Birren B."/>
        </authorList>
    </citation>
    <scope>NUCLEOTIDE SEQUENCE [LARGE SCALE GENOMIC DNA]</scope>
    <source>
        <strain evidence="8 9">CL02T12C05</strain>
    </source>
</reference>
<accession>I8XRR0</accession>
<evidence type="ECO:0000256" key="5">
    <source>
        <dbReference type="SAM" id="Phobius"/>
    </source>
</evidence>
<evidence type="ECO:0008006" key="10">
    <source>
        <dbReference type="Google" id="ProtNLM"/>
    </source>
</evidence>
<dbReference type="Pfam" id="PF07495">
    <property type="entry name" value="Y_Y_Y"/>
    <property type="match status" value="1"/>
</dbReference>
<dbReference type="Gene3D" id="3.30.565.10">
    <property type="entry name" value="Histidine kinase-like ATPase, C-terminal domain"/>
    <property type="match status" value="1"/>
</dbReference>
<dbReference type="PANTHER" id="PTHR43547:SF2">
    <property type="entry name" value="HYBRID SIGNAL TRANSDUCTION HISTIDINE KINASE C"/>
    <property type="match status" value="1"/>
</dbReference>
<evidence type="ECO:0000256" key="4">
    <source>
        <dbReference type="ARBA" id="ARBA00023163"/>
    </source>
</evidence>
<dbReference type="eggNOG" id="COG0745">
    <property type="taxonomic scope" value="Bacteria"/>
</dbReference>
<dbReference type="eggNOG" id="COG5002">
    <property type="taxonomic scope" value="Bacteria"/>
</dbReference>
<dbReference type="InterPro" id="IPR011123">
    <property type="entry name" value="Y_Y_Y"/>
</dbReference>
<dbReference type="InterPro" id="IPR005467">
    <property type="entry name" value="His_kinase_dom"/>
</dbReference>
<keyword evidence="9" id="KW-1185">Reference proteome</keyword>
<evidence type="ECO:0000313" key="8">
    <source>
        <dbReference type="EMBL" id="EIY53605.1"/>
    </source>
</evidence>
<dbReference type="EMBL" id="AGXS01000011">
    <property type="protein sequence ID" value="EIY53605.1"/>
    <property type="molecule type" value="Genomic_DNA"/>
</dbReference>
<dbReference type="HOGENOM" id="CLU_000445_28_1_10"/>
<dbReference type="InterPro" id="IPR036890">
    <property type="entry name" value="HATPase_C_sf"/>
</dbReference>
<dbReference type="InterPro" id="IPR011006">
    <property type="entry name" value="CheY-like_superfamily"/>
</dbReference>
<dbReference type="Pfam" id="PF07494">
    <property type="entry name" value="Reg_prop"/>
    <property type="match status" value="1"/>
</dbReference>
<dbReference type="PROSITE" id="PS01124">
    <property type="entry name" value="HTH_ARAC_FAMILY_2"/>
    <property type="match status" value="1"/>
</dbReference>
<evidence type="ECO:0000256" key="2">
    <source>
        <dbReference type="ARBA" id="ARBA00023015"/>
    </source>
</evidence>
<organism evidence="8 9">
    <name type="scientific">Bacteroides nordii CL02T12C05</name>
    <dbReference type="NCBI Taxonomy" id="997884"/>
    <lineage>
        <taxon>Bacteria</taxon>
        <taxon>Pseudomonadati</taxon>
        <taxon>Bacteroidota</taxon>
        <taxon>Bacteroidia</taxon>
        <taxon>Bacteroidales</taxon>
        <taxon>Bacteroidaceae</taxon>
        <taxon>Bacteroides</taxon>
    </lineage>
</organism>
<dbReference type="eggNOG" id="COG3292">
    <property type="taxonomic scope" value="Bacteria"/>
</dbReference>
<dbReference type="SUPFAM" id="SSF52172">
    <property type="entry name" value="CheY-like"/>
    <property type="match status" value="1"/>
</dbReference>
<dbReference type="GO" id="GO:0043565">
    <property type="term" value="F:sequence-specific DNA binding"/>
    <property type="evidence" value="ECO:0007669"/>
    <property type="project" value="InterPro"/>
</dbReference>
<feature type="transmembrane region" description="Helical" evidence="5">
    <location>
        <begin position="35"/>
        <end position="55"/>
    </location>
</feature>
<dbReference type="SUPFAM" id="SSF46689">
    <property type="entry name" value="Homeodomain-like"/>
    <property type="match status" value="1"/>
</dbReference>
<comment type="caution">
    <text evidence="8">The sequence shown here is derived from an EMBL/GenBank/DDBJ whole genome shotgun (WGS) entry which is preliminary data.</text>
</comment>
<dbReference type="InterPro" id="IPR003594">
    <property type="entry name" value="HATPase_dom"/>
</dbReference>
<dbReference type="InterPro" id="IPR036097">
    <property type="entry name" value="HisK_dim/P_sf"/>
</dbReference>
<dbReference type="PRINTS" id="PR00032">
    <property type="entry name" value="HTHARAC"/>
</dbReference>
<keyword evidence="5" id="KW-1133">Transmembrane helix</keyword>
<evidence type="ECO:0000259" key="7">
    <source>
        <dbReference type="PROSITE" id="PS50109"/>
    </source>
</evidence>
<gene>
    <name evidence="8" type="ORF">HMPREF1068_00775</name>
</gene>
<dbReference type="Pfam" id="PF12833">
    <property type="entry name" value="HTH_18"/>
    <property type="match status" value="1"/>
</dbReference>
<dbReference type="InterPro" id="IPR018062">
    <property type="entry name" value="HTH_AraC-typ_CS"/>
</dbReference>
<dbReference type="FunFam" id="1.10.10.60:FF:000284">
    <property type="entry name" value="Two-component system sensor histidine kinase/response regulator"/>
    <property type="match status" value="1"/>
</dbReference>
<dbReference type="PROSITE" id="PS00041">
    <property type="entry name" value="HTH_ARAC_FAMILY_1"/>
    <property type="match status" value="1"/>
</dbReference>
<keyword evidence="5" id="KW-0812">Transmembrane</keyword>
<dbReference type="Gene3D" id="2.130.10.10">
    <property type="entry name" value="YVTN repeat-like/Quinoprotein amine dehydrogenase"/>
    <property type="match status" value="3"/>
</dbReference>
<dbReference type="SUPFAM" id="SSF55874">
    <property type="entry name" value="ATPase domain of HSP90 chaperone/DNA topoisomerase II/histidine kinase"/>
    <property type="match status" value="1"/>
</dbReference>
<name>I8XRR0_9BACE</name>
<dbReference type="STRING" id="997884.HMPREF1068_00775"/>
<dbReference type="InterPro" id="IPR013783">
    <property type="entry name" value="Ig-like_fold"/>
</dbReference>
<dbReference type="InterPro" id="IPR009057">
    <property type="entry name" value="Homeodomain-like_sf"/>
</dbReference>
<evidence type="ECO:0000313" key="9">
    <source>
        <dbReference type="Proteomes" id="UP000003089"/>
    </source>
</evidence>
<keyword evidence="4" id="KW-0804">Transcription</keyword>
<dbReference type="PATRIC" id="fig|997884.3.peg.782"/>
<evidence type="ECO:0000256" key="3">
    <source>
        <dbReference type="ARBA" id="ARBA00023125"/>
    </source>
</evidence>
<feature type="domain" description="HTH araC/xylS-type" evidence="6">
    <location>
        <begin position="1278"/>
        <end position="1377"/>
    </location>
</feature>
<dbReference type="InterPro" id="IPR015943">
    <property type="entry name" value="WD40/YVTN_repeat-like_dom_sf"/>
</dbReference>
<dbReference type="PROSITE" id="PS50109">
    <property type="entry name" value="HIS_KIN"/>
    <property type="match status" value="1"/>
</dbReference>
<evidence type="ECO:0000256" key="1">
    <source>
        <dbReference type="ARBA" id="ARBA00022553"/>
    </source>
</evidence>
<dbReference type="Gene3D" id="1.10.10.60">
    <property type="entry name" value="Homeodomain-like"/>
    <property type="match status" value="1"/>
</dbReference>
<dbReference type="Gene3D" id="3.40.50.2300">
    <property type="match status" value="1"/>
</dbReference>
<dbReference type="GO" id="GO:0003700">
    <property type="term" value="F:DNA-binding transcription factor activity"/>
    <property type="evidence" value="ECO:0007669"/>
    <property type="project" value="InterPro"/>
</dbReference>
<feature type="domain" description="Histidine kinase" evidence="7">
    <location>
        <begin position="856"/>
        <end position="1080"/>
    </location>
</feature>
<dbReference type="GO" id="GO:0000155">
    <property type="term" value="F:phosphorelay sensor kinase activity"/>
    <property type="evidence" value="ECO:0007669"/>
    <property type="project" value="InterPro"/>
</dbReference>
<dbReference type="Pfam" id="PF02518">
    <property type="entry name" value="HATPase_c"/>
    <property type="match status" value="1"/>
</dbReference>
<dbReference type="Proteomes" id="UP000003089">
    <property type="component" value="Unassembled WGS sequence"/>
</dbReference>
<feature type="transmembrane region" description="Helical" evidence="5">
    <location>
        <begin position="811"/>
        <end position="835"/>
    </location>
</feature>
<dbReference type="InterPro" id="IPR018060">
    <property type="entry name" value="HTH_AraC"/>
</dbReference>
<dbReference type="Gene3D" id="1.10.287.130">
    <property type="match status" value="1"/>
</dbReference>
<protein>
    <recommendedName>
        <fullName evidence="10">HTH araC/xylS-type domain-containing protein</fullName>
    </recommendedName>
</protein>
<evidence type="ECO:0000259" key="6">
    <source>
        <dbReference type="PROSITE" id="PS01124"/>
    </source>
</evidence>